<feature type="compositionally biased region" description="Basic and acidic residues" evidence="6">
    <location>
        <begin position="438"/>
        <end position="450"/>
    </location>
</feature>
<evidence type="ECO:0000256" key="2">
    <source>
        <dbReference type="ARBA" id="ARBA00022491"/>
    </source>
</evidence>
<feature type="compositionally biased region" description="Polar residues" evidence="6">
    <location>
        <begin position="45"/>
        <end position="54"/>
    </location>
</feature>
<feature type="compositionally biased region" description="Polar residues" evidence="6">
    <location>
        <begin position="101"/>
        <end position="114"/>
    </location>
</feature>
<keyword evidence="2" id="KW-0678">Repressor</keyword>
<evidence type="ECO:0000256" key="5">
    <source>
        <dbReference type="ARBA" id="ARBA00023242"/>
    </source>
</evidence>
<dbReference type="PANTHER" id="PTHR21964">
    <property type="entry name" value="BREAST CANCER METASTASIS-SUPPRESSOR 1"/>
    <property type="match status" value="1"/>
</dbReference>
<organism evidence="7 8">
    <name type="scientific">Magnusiomyces paraingens</name>
    <dbReference type="NCBI Taxonomy" id="2606893"/>
    <lineage>
        <taxon>Eukaryota</taxon>
        <taxon>Fungi</taxon>
        <taxon>Dikarya</taxon>
        <taxon>Ascomycota</taxon>
        <taxon>Saccharomycotina</taxon>
        <taxon>Dipodascomycetes</taxon>
        <taxon>Dipodascales</taxon>
        <taxon>Dipodascaceae</taxon>
        <taxon>Magnusiomyces</taxon>
    </lineage>
</organism>
<evidence type="ECO:0000313" key="8">
    <source>
        <dbReference type="Proteomes" id="UP000398389"/>
    </source>
</evidence>
<dbReference type="EMBL" id="CABVLU010000005">
    <property type="protein sequence ID" value="VVT57567.1"/>
    <property type="molecule type" value="Genomic_DNA"/>
</dbReference>
<feature type="compositionally biased region" description="Basic and acidic residues" evidence="6">
    <location>
        <begin position="636"/>
        <end position="650"/>
    </location>
</feature>
<feature type="region of interest" description="Disordered" evidence="6">
    <location>
        <begin position="553"/>
        <end position="683"/>
    </location>
</feature>
<reference evidence="7 8" key="1">
    <citation type="submission" date="2019-09" db="EMBL/GenBank/DDBJ databases">
        <authorList>
            <person name="Brejova B."/>
        </authorList>
    </citation>
    <scope>NUCLEOTIDE SEQUENCE [LARGE SCALE GENOMIC DNA]</scope>
</reference>
<dbReference type="GO" id="GO:0010468">
    <property type="term" value="P:regulation of gene expression"/>
    <property type="evidence" value="ECO:0007669"/>
    <property type="project" value="UniProtKB-ARBA"/>
</dbReference>
<feature type="region of interest" description="Disordered" evidence="6">
    <location>
        <begin position="1"/>
        <end position="60"/>
    </location>
</feature>
<evidence type="ECO:0000313" key="7">
    <source>
        <dbReference type="EMBL" id="VVT57567.1"/>
    </source>
</evidence>
<feature type="compositionally biased region" description="Low complexity" evidence="6">
    <location>
        <begin position="242"/>
        <end position="258"/>
    </location>
</feature>
<feature type="compositionally biased region" description="Low complexity" evidence="6">
    <location>
        <begin position="1"/>
        <end position="15"/>
    </location>
</feature>
<dbReference type="InterPro" id="IPR013907">
    <property type="entry name" value="Sds3"/>
</dbReference>
<keyword evidence="8" id="KW-1185">Reference proteome</keyword>
<evidence type="ECO:0008006" key="9">
    <source>
        <dbReference type="Google" id="ProtNLM"/>
    </source>
</evidence>
<name>A0A5E8C1L2_9ASCO</name>
<feature type="region of interest" description="Disordered" evidence="6">
    <location>
        <begin position="75"/>
        <end position="358"/>
    </location>
</feature>
<dbReference type="SMART" id="SM01401">
    <property type="entry name" value="Sds3"/>
    <property type="match status" value="1"/>
</dbReference>
<feature type="compositionally biased region" description="Basic and acidic residues" evidence="6">
    <location>
        <begin position="271"/>
        <end position="288"/>
    </location>
</feature>
<feature type="compositionally biased region" description="Basic and acidic residues" evidence="6">
    <location>
        <begin position="569"/>
        <end position="580"/>
    </location>
</feature>
<evidence type="ECO:0000256" key="1">
    <source>
        <dbReference type="ARBA" id="ARBA00004123"/>
    </source>
</evidence>
<evidence type="ECO:0000256" key="4">
    <source>
        <dbReference type="ARBA" id="ARBA00023163"/>
    </source>
</evidence>
<sequence>MTISSSSAISSNAPSDTPDETTGPLAPLSKAHITSIPSHKLESVTAASIPTTTKPEVPPNGTFISVVKSFSLPAETASSASIVHAPCPSSKPLSSDSSQPNGSPITTSPSTSKLKASFLKQSDLLDPGPLKQPMADDSVLEISDNATLPGGKEPSAQKHGNPIPTITNNDNGNNDNGNNDNLEAKSIDHSINESDPSVPLSSKPEITEPLSTLLPSPPPPPSIIDSADSSTTKALPPPPGSAPTTSDTSSSITTTTTTAQQFSESTLPLEKTLETQPDIHKQADHNGTADDDSLPSPTAQLPKVPSTSSLSSLSSSDPENDNDHFLSKDIDIDDPPKDPISNSQDLISELSDPIDSEAETERLGAAELGVLDSVQMRRKEFSSETTVNNVLEKTKPLLNGSLGISTTKNNLEEDDDSLSFTPSKKHWDQPPIHPSKRTKIDLTDDSHQDELPSQAELTKDWENIGPPKDDIPVLEIPDNKEQQQQQAVASAIIKSEDNHDTADAKMDADPPAITITEAAVAETTATTATTSNTTTNTTALDAINTNITTITTTSTATSSSTLSENPTIETDKNTESKDEDSLNTNLEGSSAFSSGKIMEKKPTLISETPLETIFEEASKEPDPQSILNKEQNGKLISKETNDASEPKVDDAEPPTEKPTSPTGNSASNIEIAVPSRRRPLTDEETLAEQQALRKEALTCLTEIEIEFAKLRDKMFTNQMARYMTEIEMCAEGTHPDLEDVYNKIQRERDERIRNAEQQRKYQRICIDIQTRAGREQLHQQFLKDQGEIRAKLLLNTTEEWYRVNRERRLMDSMVPEYGFRPPQQPEVQERQMQSYLSEVNILTNISHTHGFPAAPEMKPSTDEEIEDDLQQMARFRNSIGNNAGMGTPQQNGHYPRHAHYHMPHHHHYHHT</sequence>
<keyword evidence="4" id="KW-0804">Transcription</keyword>
<dbReference type="RefSeq" id="XP_031856365.1">
    <property type="nucleotide sequence ID" value="XM_032000474.1"/>
</dbReference>
<feature type="compositionally biased region" description="Polar residues" evidence="6">
    <location>
        <begin position="657"/>
        <end position="668"/>
    </location>
</feature>
<keyword evidence="5" id="KW-0539">Nucleus</keyword>
<evidence type="ECO:0000256" key="3">
    <source>
        <dbReference type="ARBA" id="ARBA00023015"/>
    </source>
</evidence>
<feature type="compositionally biased region" description="Low complexity" evidence="6">
    <location>
        <begin position="223"/>
        <end position="232"/>
    </location>
</feature>
<feature type="compositionally biased region" description="Basic and acidic residues" evidence="6">
    <location>
        <begin position="182"/>
        <end position="192"/>
    </location>
</feature>
<feature type="compositionally biased region" description="Low complexity" evidence="6">
    <location>
        <begin position="553"/>
        <end position="565"/>
    </location>
</feature>
<feature type="compositionally biased region" description="Low complexity" evidence="6">
    <location>
        <begin position="86"/>
        <end position="100"/>
    </location>
</feature>
<evidence type="ECO:0000256" key="6">
    <source>
        <dbReference type="SAM" id="MobiDB-lite"/>
    </source>
</evidence>
<dbReference type="AlphaFoldDB" id="A0A5E8C1L2"/>
<accession>A0A5E8C1L2</accession>
<dbReference type="OrthoDB" id="20886at2759"/>
<dbReference type="Proteomes" id="UP000398389">
    <property type="component" value="Unassembled WGS sequence"/>
</dbReference>
<dbReference type="GO" id="GO:0005654">
    <property type="term" value="C:nucleoplasm"/>
    <property type="evidence" value="ECO:0007669"/>
    <property type="project" value="UniProtKB-ARBA"/>
</dbReference>
<protein>
    <recommendedName>
        <fullName evidence="9">Transcriptional regulatory protein DEP1</fullName>
    </recommendedName>
</protein>
<feature type="compositionally biased region" description="Basic and acidic residues" evidence="6">
    <location>
        <begin position="321"/>
        <end position="337"/>
    </location>
</feature>
<feature type="compositionally biased region" description="Polar residues" evidence="6">
    <location>
        <begin position="582"/>
        <end position="593"/>
    </location>
</feature>
<dbReference type="Pfam" id="PF08598">
    <property type="entry name" value="Sds3"/>
    <property type="match status" value="1"/>
</dbReference>
<feature type="compositionally biased region" description="Low complexity" evidence="6">
    <location>
        <begin position="306"/>
        <end position="316"/>
    </location>
</feature>
<feature type="region of interest" description="Disordered" evidence="6">
    <location>
        <begin position="399"/>
        <end position="456"/>
    </location>
</feature>
<feature type="compositionally biased region" description="Low complexity" evidence="6">
    <location>
        <begin position="160"/>
        <end position="181"/>
    </location>
</feature>
<comment type="subcellular location">
    <subcellularLocation>
        <location evidence="1">Nucleus</location>
    </subcellularLocation>
</comment>
<dbReference type="GeneID" id="43584574"/>
<proteinExistence type="predicted"/>
<keyword evidence="3" id="KW-0805">Transcription regulation</keyword>
<gene>
    <name evidence="7" type="ORF">SAPINGB_P005760</name>
</gene>